<evidence type="ECO:0000256" key="1">
    <source>
        <dbReference type="SAM" id="MobiDB-lite"/>
    </source>
</evidence>
<sequence length="383" mass="42647">MGGNAFNQTLPQASFPRMPPATYKALKATLLPLVEQFYDLVAVPPEAPEKPDHGDLDFVVAYPHSDDGADCVKAAIRAAHYLPQEGRGTSSFAIPVDVNVCADRESWERTLFLHSYGDTGMILGVIGRSAGVALGVHGLKFITPLPTNPPISFQLSTSLPHILEFYSLSQSRLDDGFVTQRELFEWVATSRLFNAQSVAPAEQSHNRGKKRRSPRAMYQSFLEYARERADDPAYAPPTETVTQDDVLRFFGKEAEHAALIRASRVKQNAREVFSGKVVEGWIGMKGLPVKWVLDVARERLNEQHEREHPAGGGEQSRQPGHEAEAALLSIAPWEFALFDMTAKKVQQFVVDVKAEMEASGTFEVKWQEEDARKADKRKMKAEQ</sequence>
<dbReference type="AlphaFoldDB" id="S8EQI7"/>
<name>S8EQI7_FOMSC</name>
<dbReference type="HOGENOM" id="CLU_032494_2_0_1"/>
<organism evidence="2 3">
    <name type="scientific">Fomitopsis schrenkii</name>
    <name type="common">Brown rot fungus</name>
    <dbReference type="NCBI Taxonomy" id="2126942"/>
    <lineage>
        <taxon>Eukaryota</taxon>
        <taxon>Fungi</taxon>
        <taxon>Dikarya</taxon>
        <taxon>Basidiomycota</taxon>
        <taxon>Agaricomycotina</taxon>
        <taxon>Agaricomycetes</taxon>
        <taxon>Polyporales</taxon>
        <taxon>Fomitopsis</taxon>
    </lineage>
</organism>
<dbReference type="InParanoid" id="S8EQI7"/>
<keyword evidence="3" id="KW-1185">Reference proteome</keyword>
<proteinExistence type="predicted"/>
<evidence type="ECO:0000313" key="2">
    <source>
        <dbReference type="EMBL" id="EPT05204.1"/>
    </source>
</evidence>
<feature type="region of interest" description="Disordered" evidence="1">
    <location>
        <begin position="302"/>
        <end position="321"/>
    </location>
</feature>
<evidence type="ECO:0000313" key="3">
    <source>
        <dbReference type="Proteomes" id="UP000015241"/>
    </source>
</evidence>
<dbReference type="OrthoDB" id="4708870at2759"/>
<dbReference type="STRING" id="743788.S8EQI7"/>
<reference evidence="2 3" key="1">
    <citation type="journal article" date="2012" name="Science">
        <title>The Paleozoic origin of enzymatic lignin decomposition reconstructed from 31 fungal genomes.</title>
        <authorList>
            <person name="Floudas D."/>
            <person name="Binder M."/>
            <person name="Riley R."/>
            <person name="Barry K."/>
            <person name="Blanchette R.A."/>
            <person name="Henrissat B."/>
            <person name="Martinez A.T."/>
            <person name="Otillar R."/>
            <person name="Spatafora J.W."/>
            <person name="Yadav J.S."/>
            <person name="Aerts A."/>
            <person name="Benoit I."/>
            <person name="Boyd A."/>
            <person name="Carlson A."/>
            <person name="Copeland A."/>
            <person name="Coutinho P.M."/>
            <person name="de Vries R.P."/>
            <person name="Ferreira P."/>
            <person name="Findley K."/>
            <person name="Foster B."/>
            <person name="Gaskell J."/>
            <person name="Glotzer D."/>
            <person name="Gorecki P."/>
            <person name="Heitman J."/>
            <person name="Hesse C."/>
            <person name="Hori C."/>
            <person name="Igarashi K."/>
            <person name="Jurgens J.A."/>
            <person name="Kallen N."/>
            <person name="Kersten P."/>
            <person name="Kohler A."/>
            <person name="Kuees U."/>
            <person name="Kumar T.K.A."/>
            <person name="Kuo A."/>
            <person name="LaButti K."/>
            <person name="Larrondo L.F."/>
            <person name="Lindquist E."/>
            <person name="Ling A."/>
            <person name="Lombard V."/>
            <person name="Lucas S."/>
            <person name="Lundell T."/>
            <person name="Martin R."/>
            <person name="McLaughlin D.J."/>
            <person name="Morgenstern I."/>
            <person name="Morin E."/>
            <person name="Murat C."/>
            <person name="Nagy L.G."/>
            <person name="Nolan M."/>
            <person name="Ohm R.A."/>
            <person name="Patyshakuliyeva A."/>
            <person name="Rokas A."/>
            <person name="Ruiz-Duenas F.J."/>
            <person name="Sabat G."/>
            <person name="Salamov A."/>
            <person name="Samejima M."/>
            <person name="Schmutz J."/>
            <person name="Slot J.C."/>
            <person name="St John F."/>
            <person name="Stenlid J."/>
            <person name="Sun H."/>
            <person name="Sun S."/>
            <person name="Syed K."/>
            <person name="Tsang A."/>
            <person name="Wiebenga A."/>
            <person name="Young D."/>
            <person name="Pisabarro A."/>
            <person name="Eastwood D.C."/>
            <person name="Martin F."/>
            <person name="Cullen D."/>
            <person name="Grigoriev I.V."/>
            <person name="Hibbett D.S."/>
        </authorList>
    </citation>
    <scope>NUCLEOTIDE SEQUENCE</scope>
    <source>
        <strain evidence="3">FP-58527</strain>
    </source>
</reference>
<accession>S8EQI7</accession>
<dbReference type="eggNOG" id="ENOG502S1AX">
    <property type="taxonomic scope" value="Eukaryota"/>
</dbReference>
<dbReference type="EMBL" id="KE504124">
    <property type="protein sequence ID" value="EPT05204.1"/>
    <property type="molecule type" value="Genomic_DNA"/>
</dbReference>
<dbReference type="Proteomes" id="UP000015241">
    <property type="component" value="Unassembled WGS sequence"/>
</dbReference>
<gene>
    <name evidence="2" type="ORF">FOMPIDRAFT_69174</name>
</gene>
<protein>
    <submittedName>
        <fullName evidence="2">Uncharacterized protein</fullName>
    </submittedName>
</protein>